<evidence type="ECO:0000313" key="2">
    <source>
        <dbReference type="Proteomes" id="UP000018040"/>
    </source>
</evidence>
<dbReference type="Proteomes" id="UP000018040">
    <property type="component" value="Unassembled WGS sequence"/>
</dbReference>
<sequence>MLDDTILPDYPVIKAFLPEGRPTRHRRRKR</sequence>
<reference evidence="1 2" key="2">
    <citation type="journal article" date="2013" name="Genome Biol. Evol.">
        <title>Genome sequencing of Giardia lamblia genotypes A2 and B isolates (DH and GS) and comparative analysis with the genomes of genotypes A1 and E (WB and Pig).</title>
        <authorList>
            <person name="Adam R.D."/>
            <person name="Dahlstrom E.W."/>
            <person name="Martens C.A."/>
            <person name="Bruno D.P."/>
            <person name="Barbian K.D."/>
            <person name="Ricklefs S.M."/>
            <person name="Hernandez M.M."/>
            <person name="Narla N.P."/>
            <person name="Patel R.B."/>
            <person name="Porcella S.F."/>
            <person name="Nash T.E."/>
        </authorList>
    </citation>
    <scope>NUCLEOTIDE SEQUENCE [LARGE SCALE GENOMIC DNA]</scope>
    <source>
        <strain evidence="1 2">GS</strain>
    </source>
</reference>
<accession>V6TZ72</accession>
<dbReference type="EMBL" id="AHHH01000034">
    <property type="protein sequence ID" value="ESU43914.1"/>
    <property type="molecule type" value="Genomic_DNA"/>
</dbReference>
<comment type="caution">
    <text evidence="1">The sequence shown here is derived from an EMBL/GenBank/DDBJ whole genome shotgun (WGS) entry which is preliminary data.</text>
</comment>
<proteinExistence type="predicted"/>
<organism evidence="1 2">
    <name type="scientific">Giardia intestinalis</name>
    <name type="common">Giardia lamblia</name>
    <dbReference type="NCBI Taxonomy" id="5741"/>
    <lineage>
        <taxon>Eukaryota</taxon>
        <taxon>Metamonada</taxon>
        <taxon>Diplomonadida</taxon>
        <taxon>Hexamitidae</taxon>
        <taxon>Giardiinae</taxon>
        <taxon>Giardia</taxon>
    </lineage>
</organism>
<protein>
    <submittedName>
        <fullName evidence="1">Caltractin</fullName>
    </submittedName>
</protein>
<dbReference type="AlphaFoldDB" id="V6TZ72"/>
<reference evidence="2" key="1">
    <citation type="submission" date="2012-02" db="EMBL/GenBank/DDBJ databases">
        <title>Genome sequencing of Giardia lamblia Genotypes A2 and B isolates (DH and GS) and comparative analysis with the genomes of Genotypes A1 and E (WB and Pig).</title>
        <authorList>
            <person name="Adam R."/>
            <person name="Dahlstrom E."/>
            <person name="Martens C."/>
            <person name="Bruno D."/>
            <person name="Barbian K."/>
            <person name="Porcella S.F."/>
            <person name="Nash T."/>
        </authorList>
    </citation>
    <scope>NUCLEOTIDE SEQUENCE</scope>
    <source>
        <strain evidence="2">GS</strain>
    </source>
</reference>
<evidence type="ECO:0000313" key="1">
    <source>
        <dbReference type="EMBL" id="ESU43914.1"/>
    </source>
</evidence>
<name>V6TZ72_GIAIN</name>
<gene>
    <name evidence="1" type="ORF">GSB_152006</name>
</gene>